<dbReference type="InterPro" id="IPR001453">
    <property type="entry name" value="MoaB/Mog_dom"/>
</dbReference>
<accession>C7NNJ8</accession>
<dbReference type="NCBIfam" id="TIGR00177">
    <property type="entry name" value="molyb_syn"/>
    <property type="match status" value="1"/>
</dbReference>
<dbReference type="SUPFAM" id="SSF53218">
    <property type="entry name" value="Molybdenum cofactor biosynthesis proteins"/>
    <property type="match status" value="1"/>
</dbReference>
<evidence type="ECO:0000256" key="1">
    <source>
        <dbReference type="ARBA" id="ARBA00005046"/>
    </source>
</evidence>
<dbReference type="PANTHER" id="PTHR10192">
    <property type="entry name" value="MOLYBDOPTERIN BIOSYNTHESIS PROTEIN"/>
    <property type="match status" value="1"/>
</dbReference>
<proteinExistence type="predicted"/>
<dbReference type="UniPathway" id="UPA00344"/>
<dbReference type="SUPFAM" id="SSF63867">
    <property type="entry name" value="MoeA C-terminal domain-like"/>
    <property type="match status" value="1"/>
</dbReference>
<keyword evidence="2" id="KW-0501">Molybdenum cofactor biosynthesis</keyword>
<dbReference type="Gene3D" id="2.170.190.11">
    <property type="entry name" value="Molybdopterin biosynthesis moea protein, domain 3"/>
    <property type="match status" value="1"/>
</dbReference>
<dbReference type="KEGG" id="hut:Huta_0037"/>
<dbReference type="InterPro" id="IPR036688">
    <property type="entry name" value="MoeA_C_domain_IV_sf"/>
</dbReference>
<gene>
    <name evidence="4" type="ordered locus">Huta_0037</name>
</gene>
<dbReference type="InterPro" id="IPR005111">
    <property type="entry name" value="MoeA_C_domain_IV"/>
</dbReference>
<dbReference type="InterPro" id="IPR005110">
    <property type="entry name" value="MoeA_linker/N"/>
</dbReference>
<dbReference type="Gene3D" id="3.90.105.10">
    <property type="entry name" value="Molybdopterin biosynthesis moea protein, domain 2"/>
    <property type="match status" value="1"/>
</dbReference>
<dbReference type="InterPro" id="IPR038987">
    <property type="entry name" value="MoeA-like"/>
</dbReference>
<dbReference type="Pfam" id="PF00994">
    <property type="entry name" value="MoCF_biosynth"/>
    <property type="match status" value="1"/>
</dbReference>
<keyword evidence="5" id="KW-1185">Reference proteome</keyword>
<sequence>MSSDRHEAGFKRQTPVTAAREQLRSVVTGVDRTEQIATEAAVGRVIAEQVTPERAVPHYDRAAMDGFAVNAEETVGASERAPARLERAENMGPGRAVGVHTGSELPEHADAVVRVEDVTERNDGLAVETAVAPGENVAPTGEDVAADATLFEPGDRLRPSDLGLLKATGIEGVTAYQPPEIAVIPTGEEVVESDPGPGEIVETNGLVVIRLVERWGGDPRYRDIVTDDQQALADAIERDLDADVIVTTGGSSVGERDLLPEVVEDLGDVAVHGVAHKPGHPVGFGRVEATPVLMLPGYPVSALVNAVQLLYPAVAWAGNREPEAPPTTAGELTRKIASEPGVRSYVRVRHVAEGVEPIRSGGAGVLSSVSAADGWVVVPESQEGIEAGATVSVEDWEWSP</sequence>
<evidence type="ECO:0000313" key="5">
    <source>
        <dbReference type="Proteomes" id="UP000002071"/>
    </source>
</evidence>
<dbReference type="Pfam" id="PF03453">
    <property type="entry name" value="MoeA_N"/>
    <property type="match status" value="1"/>
</dbReference>
<feature type="domain" description="MoaB/Mog" evidence="3">
    <location>
        <begin position="182"/>
        <end position="316"/>
    </location>
</feature>
<evidence type="ECO:0000313" key="4">
    <source>
        <dbReference type="EMBL" id="ACV10226.1"/>
    </source>
</evidence>
<dbReference type="GO" id="GO:0006777">
    <property type="term" value="P:Mo-molybdopterin cofactor biosynthetic process"/>
    <property type="evidence" value="ECO:0007669"/>
    <property type="project" value="UniProtKB-KW"/>
</dbReference>
<dbReference type="HOGENOM" id="CLU_010186_7_2_2"/>
<dbReference type="Proteomes" id="UP000002071">
    <property type="component" value="Chromosome"/>
</dbReference>
<dbReference type="SUPFAM" id="SSF63882">
    <property type="entry name" value="MoeA N-terminal region -like"/>
    <property type="match status" value="1"/>
</dbReference>
<dbReference type="SMART" id="SM00852">
    <property type="entry name" value="MoCF_biosynth"/>
    <property type="match status" value="1"/>
</dbReference>
<dbReference type="InterPro" id="IPR036425">
    <property type="entry name" value="MoaB/Mog-like_dom_sf"/>
</dbReference>
<dbReference type="GO" id="GO:0061599">
    <property type="term" value="F:molybdopterin molybdotransferase activity"/>
    <property type="evidence" value="ECO:0007669"/>
    <property type="project" value="TreeGrafter"/>
</dbReference>
<evidence type="ECO:0000256" key="2">
    <source>
        <dbReference type="ARBA" id="ARBA00023150"/>
    </source>
</evidence>
<dbReference type="AlphaFoldDB" id="C7NNJ8"/>
<name>C7NNJ8_HALUD</name>
<evidence type="ECO:0000259" key="3">
    <source>
        <dbReference type="SMART" id="SM00852"/>
    </source>
</evidence>
<dbReference type="InterPro" id="IPR036135">
    <property type="entry name" value="MoeA_linker/N_sf"/>
</dbReference>
<dbReference type="EMBL" id="CP001687">
    <property type="protein sequence ID" value="ACV10226.1"/>
    <property type="molecule type" value="Genomic_DNA"/>
</dbReference>
<protein>
    <submittedName>
        <fullName evidence="4">Molybdenum cofactor synthesis domain protein</fullName>
    </submittedName>
</protein>
<dbReference type="STRING" id="519442.Huta_0037"/>
<dbReference type="RefSeq" id="WP_012795103.1">
    <property type="nucleotide sequence ID" value="NC_013158.1"/>
</dbReference>
<dbReference type="Gene3D" id="3.40.980.10">
    <property type="entry name" value="MoaB/Mog-like domain"/>
    <property type="match status" value="1"/>
</dbReference>
<dbReference type="CDD" id="cd00887">
    <property type="entry name" value="MoeA"/>
    <property type="match status" value="1"/>
</dbReference>
<dbReference type="Pfam" id="PF03454">
    <property type="entry name" value="MoeA_C"/>
    <property type="match status" value="1"/>
</dbReference>
<dbReference type="Gene3D" id="2.40.340.10">
    <property type="entry name" value="MoeA, C-terminal, domain IV"/>
    <property type="match status" value="1"/>
</dbReference>
<dbReference type="OrthoDB" id="31371at2157"/>
<dbReference type="GO" id="GO:0005737">
    <property type="term" value="C:cytoplasm"/>
    <property type="evidence" value="ECO:0007669"/>
    <property type="project" value="TreeGrafter"/>
</dbReference>
<comment type="pathway">
    <text evidence="1">Cofactor biosynthesis; molybdopterin biosynthesis.</text>
</comment>
<reference evidence="4 5" key="1">
    <citation type="journal article" date="2009" name="Stand. Genomic Sci.">
        <title>Complete genome sequence of Halorhabdus utahensis type strain (AX-2).</title>
        <authorList>
            <person name="Anderson I."/>
            <person name="Tindall B.J."/>
            <person name="Pomrenke H."/>
            <person name="Goker M."/>
            <person name="Lapidus A."/>
            <person name="Nolan M."/>
            <person name="Copeland A."/>
            <person name="Glavina Del Rio T."/>
            <person name="Chen F."/>
            <person name="Tice H."/>
            <person name="Cheng J.F."/>
            <person name="Lucas S."/>
            <person name="Chertkov O."/>
            <person name="Bruce D."/>
            <person name="Brettin T."/>
            <person name="Detter J.C."/>
            <person name="Han C."/>
            <person name="Goodwin L."/>
            <person name="Land M."/>
            <person name="Hauser L."/>
            <person name="Chang Y.J."/>
            <person name="Jeffries C.D."/>
            <person name="Pitluck S."/>
            <person name="Pati A."/>
            <person name="Mavromatis K."/>
            <person name="Ivanova N."/>
            <person name="Ovchinnikova G."/>
            <person name="Chen A."/>
            <person name="Palaniappan K."/>
            <person name="Chain P."/>
            <person name="Rohde M."/>
            <person name="Bristow J."/>
            <person name="Eisen J.A."/>
            <person name="Markowitz V."/>
            <person name="Hugenholtz P."/>
            <person name="Kyrpides N.C."/>
            <person name="Klenk H.P."/>
        </authorList>
    </citation>
    <scope>NUCLEOTIDE SEQUENCE [LARGE SCALE GENOMIC DNA]</scope>
    <source>
        <strain evidence="5">DSM 12940 / JCM 11049 / AX-2</strain>
    </source>
</reference>
<organism evidence="4 5">
    <name type="scientific">Halorhabdus utahensis (strain DSM 12940 / JCM 11049 / AX-2)</name>
    <dbReference type="NCBI Taxonomy" id="519442"/>
    <lineage>
        <taxon>Archaea</taxon>
        <taxon>Methanobacteriati</taxon>
        <taxon>Methanobacteriota</taxon>
        <taxon>Stenosarchaea group</taxon>
        <taxon>Halobacteria</taxon>
        <taxon>Halobacteriales</taxon>
        <taxon>Haloarculaceae</taxon>
        <taxon>Halorhabdus</taxon>
    </lineage>
</organism>
<dbReference type="GeneID" id="8382297"/>
<dbReference type="eggNOG" id="arCOG00216">
    <property type="taxonomic scope" value="Archaea"/>
</dbReference>
<dbReference type="PANTHER" id="PTHR10192:SF19">
    <property type="entry name" value="MOLYBDOPTERIN BIOSYNTHESIS PROTEIN MJ0666-RELATED"/>
    <property type="match status" value="1"/>
</dbReference>